<dbReference type="Proteomes" id="UP001396334">
    <property type="component" value="Unassembled WGS sequence"/>
</dbReference>
<gene>
    <name evidence="1" type="ORF">V6N11_000713</name>
</gene>
<reference evidence="1 2" key="1">
    <citation type="journal article" date="2024" name="G3 (Bethesda)">
        <title>Genome assembly of Hibiscus sabdariffa L. provides insights into metabolisms of medicinal natural products.</title>
        <authorList>
            <person name="Kim T."/>
        </authorList>
    </citation>
    <scope>NUCLEOTIDE SEQUENCE [LARGE SCALE GENOMIC DNA]</scope>
    <source>
        <strain evidence="1">TK-2024</strain>
        <tissue evidence="1">Old leaves</tissue>
    </source>
</reference>
<sequence length="89" mass="8955">MSTTSLCSSTRNSVDLLHNGAAGATEVHVESPMVDIPGSGGGSPLVSNMPLVSILNTTVVKTNGSRVYASSSVAAQTCLMLAIAQFTGS</sequence>
<protein>
    <submittedName>
        <fullName evidence="1">Uncharacterized protein</fullName>
    </submittedName>
</protein>
<evidence type="ECO:0000313" key="1">
    <source>
        <dbReference type="EMBL" id="KAK9017708.1"/>
    </source>
</evidence>
<accession>A0ABR2RY23</accession>
<organism evidence="1 2">
    <name type="scientific">Hibiscus sabdariffa</name>
    <name type="common">roselle</name>
    <dbReference type="NCBI Taxonomy" id="183260"/>
    <lineage>
        <taxon>Eukaryota</taxon>
        <taxon>Viridiplantae</taxon>
        <taxon>Streptophyta</taxon>
        <taxon>Embryophyta</taxon>
        <taxon>Tracheophyta</taxon>
        <taxon>Spermatophyta</taxon>
        <taxon>Magnoliopsida</taxon>
        <taxon>eudicotyledons</taxon>
        <taxon>Gunneridae</taxon>
        <taxon>Pentapetalae</taxon>
        <taxon>rosids</taxon>
        <taxon>malvids</taxon>
        <taxon>Malvales</taxon>
        <taxon>Malvaceae</taxon>
        <taxon>Malvoideae</taxon>
        <taxon>Hibiscus</taxon>
    </lineage>
</organism>
<evidence type="ECO:0000313" key="2">
    <source>
        <dbReference type="Proteomes" id="UP001396334"/>
    </source>
</evidence>
<name>A0ABR2RY23_9ROSI</name>
<keyword evidence="2" id="KW-1185">Reference proteome</keyword>
<proteinExistence type="predicted"/>
<comment type="caution">
    <text evidence="1">The sequence shown here is derived from an EMBL/GenBank/DDBJ whole genome shotgun (WGS) entry which is preliminary data.</text>
</comment>
<dbReference type="EMBL" id="JBBPBN010000019">
    <property type="protein sequence ID" value="KAK9017708.1"/>
    <property type="molecule type" value="Genomic_DNA"/>
</dbReference>